<sequence length="102" mass="11100">MVNVGLWVRVQAKPGRERDLAEFLTGARAVVEDEPATVAWFAVQLDESTFAIFDAFPDDADRRAHLVGGVGKALAEKGPELLREPPVIEYVDVLASKLPGRA</sequence>
<proteinExistence type="predicted"/>
<dbReference type="InterPro" id="IPR011008">
    <property type="entry name" value="Dimeric_a/b-barrel"/>
</dbReference>
<dbReference type="Proteomes" id="UP000217446">
    <property type="component" value="Unassembled WGS sequence"/>
</dbReference>
<gene>
    <name evidence="1" type="ORF">SO3561_06452</name>
</gene>
<name>A0A250VLF0_STROL</name>
<protein>
    <recommendedName>
        <fullName evidence="3">Antibiotic biosynthesis monooxygenase</fullName>
    </recommendedName>
</protein>
<dbReference type="SUPFAM" id="SSF54909">
    <property type="entry name" value="Dimeric alpha+beta barrel"/>
    <property type="match status" value="1"/>
</dbReference>
<organism evidence="1 2">
    <name type="scientific">Streptomyces olivochromogenes</name>
    <dbReference type="NCBI Taxonomy" id="1963"/>
    <lineage>
        <taxon>Bacteria</taxon>
        <taxon>Bacillati</taxon>
        <taxon>Actinomycetota</taxon>
        <taxon>Actinomycetes</taxon>
        <taxon>Kitasatosporales</taxon>
        <taxon>Streptomycetaceae</taxon>
        <taxon>Streptomyces</taxon>
    </lineage>
</organism>
<reference evidence="2" key="1">
    <citation type="submission" date="2017-05" db="EMBL/GenBank/DDBJ databases">
        <title>Streptomyces olivochromogenes NBRC 3561 whole genome shotgun sequence.</title>
        <authorList>
            <person name="Dohra H."/>
            <person name="Kodani S."/>
        </authorList>
    </citation>
    <scope>NUCLEOTIDE SEQUENCE [LARGE SCALE GENOMIC DNA]</scope>
    <source>
        <strain evidence="2">NBRC 3561</strain>
    </source>
</reference>
<accession>A0A250VLF0</accession>
<evidence type="ECO:0000313" key="2">
    <source>
        <dbReference type="Proteomes" id="UP000217446"/>
    </source>
</evidence>
<comment type="caution">
    <text evidence="1">The sequence shown here is derived from an EMBL/GenBank/DDBJ whole genome shotgun (WGS) entry which is preliminary data.</text>
</comment>
<dbReference type="RefSeq" id="WP_067374979.1">
    <property type="nucleotide sequence ID" value="NZ_BDQI01000016.1"/>
</dbReference>
<dbReference type="EMBL" id="BDQI01000016">
    <property type="protein sequence ID" value="GAX54899.1"/>
    <property type="molecule type" value="Genomic_DNA"/>
</dbReference>
<dbReference type="Gene3D" id="3.30.70.100">
    <property type="match status" value="1"/>
</dbReference>
<evidence type="ECO:0000313" key="1">
    <source>
        <dbReference type="EMBL" id="GAX54899.1"/>
    </source>
</evidence>
<evidence type="ECO:0008006" key="3">
    <source>
        <dbReference type="Google" id="ProtNLM"/>
    </source>
</evidence>
<dbReference type="AlphaFoldDB" id="A0A250VLF0"/>
<keyword evidence="2" id="KW-1185">Reference proteome</keyword>